<dbReference type="PROSITE" id="PS50977">
    <property type="entry name" value="HTH_TETR_2"/>
    <property type="match status" value="1"/>
</dbReference>
<dbReference type="Gene3D" id="1.10.357.10">
    <property type="entry name" value="Tetracycline Repressor, domain 2"/>
    <property type="match status" value="1"/>
</dbReference>
<reference evidence="6 7" key="1">
    <citation type="submission" date="2019-09" db="EMBL/GenBank/DDBJ databases">
        <title>Genome Sequences of Streptomyces kaniharaensis ATCC 21070.</title>
        <authorList>
            <person name="Zhu W."/>
            <person name="De Crecy-Lagard V."/>
            <person name="Richards N.G."/>
        </authorList>
    </citation>
    <scope>NUCLEOTIDE SEQUENCE [LARGE SCALE GENOMIC DNA]</scope>
    <source>
        <strain evidence="6 7">SF-557</strain>
    </source>
</reference>
<proteinExistence type="predicted"/>
<dbReference type="Pfam" id="PF00440">
    <property type="entry name" value="TetR_N"/>
    <property type="match status" value="1"/>
</dbReference>
<dbReference type="OrthoDB" id="3237195at2"/>
<protein>
    <submittedName>
        <fullName evidence="6">TetR/AcrR family transcriptional regulator</fullName>
    </submittedName>
</protein>
<feature type="domain" description="HTH tetR-type" evidence="5">
    <location>
        <begin position="33"/>
        <end position="93"/>
    </location>
</feature>
<evidence type="ECO:0000256" key="1">
    <source>
        <dbReference type="ARBA" id="ARBA00023015"/>
    </source>
</evidence>
<dbReference type="InterPro" id="IPR009057">
    <property type="entry name" value="Homeodomain-like_sf"/>
</dbReference>
<evidence type="ECO:0000256" key="2">
    <source>
        <dbReference type="ARBA" id="ARBA00023125"/>
    </source>
</evidence>
<dbReference type="SUPFAM" id="SSF46689">
    <property type="entry name" value="Homeodomain-like"/>
    <property type="match status" value="1"/>
</dbReference>
<dbReference type="AlphaFoldDB" id="A0A6N7KPY7"/>
<dbReference type="Proteomes" id="UP000450000">
    <property type="component" value="Unassembled WGS sequence"/>
</dbReference>
<name>A0A6N7KPY7_9ACTN</name>
<dbReference type="PANTHER" id="PTHR30055:SF234">
    <property type="entry name" value="HTH-TYPE TRANSCRIPTIONAL REGULATOR BETI"/>
    <property type="match status" value="1"/>
</dbReference>
<keyword evidence="3" id="KW-0804">Transcription</keyword>
<dbReference type="InterPro" id="IPR023772">
    <property type="entry name" value="DNA-bd_HTH_TetR-type_CS"/>
</dbReference>
<keyword evidence="2 4" id="KW-0238">DNA-binding</keyword>
<evidence type="ECO:0000256" key="4">
    <source>
        <dbReference type="PROSITE-ProRule" id="PRU00335"/>
    </source>
</evidence>
<dbReference type="PROSITE" id="PS01081">
    <property type="entry name" value="HTH_TETR_1"/>
    <property type="match status" value="1"/>
</dbReference>
<dbReference type="InterPro" id="IPR001647">
    <property type="entry name" value="HTH_TetR"/>
</dbReference>
<dbReference type="InterPro" id="IPR054126">
    <property type="entry name" value="CprB_TetR_C"/>
</dbReference>
<dbReference type="InterPro" id="IPR036271">
    <property type="entry name" value="Tet_transcr_reg_TetR-rel_C_sf"/>
</dbReference>
<comment type="caution">
    <text evidence="6">The sequence shown here is derived from an EMBL/GenBank/DDBJ whole genome shotgun (WGS) entry which is preliminary data.</text>
</comment>
<feature type="DNA-binding region" description="H-T-H motif" evidence="4">
    <location>
        <begin position="56"/>
        <end position="75"/>
    </location>
</feature>
<accession>A0A6N7KPY7</accession>
<dbReference type="InterPro" id="IPR047923">
    <property type="entry name" value="ArpA-like"/>
</dbReference>
<dbReference type="GO" id="GO:0003700">
    <property type="term" value="F:DNA-binding transcription factor activity"/>
    <property type="evidence" value="ECO:0007669"/>
    <property type="project" value="TreeGrafter"/>
</dbReference>
<keyword evidence="7" id="KW-1185">Reference proteome</keyword>
<dbReference type="SUPFAM" id="SSF48498">
    <property type="entry name" value="Tetracyclin repressor-like, C-terminal domain"/>
    <property type="match status" value="1"/>
</dbReference>
<keyword evidence="1" id="KW-0805">Transcription regulation</keyword>
<sequence length="233" mass="24906">MRPARPSAPIGSAAAEGPELSREAAMARQARALATRQAVLLAAAEVFDERGYAAATMAEILDRAGVTKGALYFHFRSKEELALAVINEGQGAWLATWEPSSESAMQTMIDLGYAFAHALLDDPLVRGSIRLTIEHGSFTQPQISAYQGWADVVRELLERAEGAGELHPGIDLTAAAEVITGAVTGIQLSSQVLTARQDLVQRMAHLWTLLLPGLVRPHALTRLSVAEHVPAGL</sequence>
<dbReference type="Pfam" id="PF21935">
    <property type="entry name" value="TetR_C_45"/>
    <property type="match status" value="1"/>
</dbReference>
<dbReference type="EMBL" id="WBOF01000001">
    <property type="protein sequence ID" value="MQS13590.1"/>
    <property type="molecule type" value="Genomic_DNA"/>
</dbReference>
<evidence type="ECO:0000259" key="5">
    <source>
        <dbReference type="PROSITE" id="PS50977"/>
    </source>
</evidence>
<dbReference type="InterPro" id="IPR050109">
    <property type="entry name" value="HTH-type_TetR-like_transc_reg"/>
</dbReference>
<dbReference type="NCBIfam" id="NF041196">
    <property type="entry name" value="ScbR_bind_reg"/>
    <property type="match status" value="1"/>
</dbReference>
<dbReference type="PRINTS" id="PR00455">
    <property type="entry name" value="HTHTETR"/>
</dbReference>
<dbReference type="GO" id="GO:0000976">
    <property type="term" value="F:transcription cis-regulatory region binding"/>
    <property type="evidence" value="ECO:0007669"/>
    <property type="project" value="TreeGrafter"/>
</dbReference>
<evidence type="ECO:0000256" key="3">
    <source>
        <dbReference type="ARBA" id="ARBA00023163"/>
    </source>
</evidence>
<dbReference type="PANTHER" id="PTHR30055">
    <property type="entry name" value="HTH-TYPE TRANSCRIPTIONAL REGULATOR RUTR"/>
    <property type="match status" value="1"/>
</dbReference>
<evidence type="ECO:0000313" key="7">
    <source>
        <dbReference type="Proteomes" id="UP000450000"/>
    </source>
</evidence>
<gene>
    <name evidence="6" type="ORF">F7Q99_15255</name>
</gene>
<evidence type="ECO:0000313" key="6">
    <source>
        <dbReference type="EMBL" id="MQS13590.1"/>
    </source>
</evidence>
<organism evidence="6 7">
    <name type="scientific">Streptomyces kaniharaensis</name>
    <dbReference type="NCBI Taxonomy" id="212423"/>
    <lineage>
        <taxon>Bacteria</taxon>
        <taxon>Bacillati</taxon>
        <taxon>Actinomycetota</taxon>
        <taxon>Actinomycetes</taxon>
        <taxon>Kitasatosporales</taxon>
        <taxon>Streptomycetaceae</taxon>
        <taxon>Streptomyces</taxon>
    </lineage>
</organism>